<accession>X0XPS4</accession>
<feature type="non-terminal residue" evidence="1">
    <location>
        <position position="166"/>
    </location>
</feature>
<evidence type="ECO:0000313" key="1">
    <source>
        <dbReference type="EMBL" id="GAG45164.1"/>
    </source>
</evidence>
<name>X0XPS4_9ZZZZ</name>
<sequence>KDEGARATGLLRVTGVIVDGEGIVIGADAYAADQIDQNSTDTCKNNSWNNVTAEVVIPMTSADYPVIGVGGTTPLVLGELVYIGTEYMRVFDITGNDVTFERGACASTPAAHVDTTQIDVSLATEAPAKIPVGHQGGGDLAAAVIVPAIAGAINEDNIPTEDVSAV</sequence>
<gene>
    <name evidence="1" type="ORF">S01H1_83436</name>
</gene>
<comment type="caution">
    <text evidence="1">The sequence shown here is derived from an EMBL/GenBank/DDBJ whole genome shotgun (WGS) entry which is preliminary data.</text>
</comment>
<organism evidence="1">
    <name type="scientific">marine sediment metagenome</name>
    <dbReference type="NCBI Taxonomy" id="412755"/>
    <lineage>
        <taxon>unclassified sequences</taxon>
        <taxon>metagenomes</taxon>
        <taxon>ecological metagenomes</taxon>
    </lineage>
</organism>
<protein>
    <submittedName>
        <fullName evidence="1">Uncharacterized protein</fullName>
    </submittedName>
</protein>
<feature type="non-terminal residue" evidence="1">
    <location>
        <position position="1"/>
    </location>
</feature>
<reference evidence="1" key="1">
    <citation type="journal article" date="2014" name="Front. Microbiol.">
        <title>High frequency of phylogenetically diverse reductive dehalogenase-homologous genes in deep subseafloor sedimentary metagenomes.</title>
        <authorList>
            <person name="Kawai M."/>
            <person name="Futagami T."/>
            <person name="Toyoda A."/>
            <person name="Takaki Y."/>
            <person name="Nishi S."/>
            <person name="Hori S."/>
            <person name="Arai W."/>
            <person name="Tsubouchi T."/>
            <person name="Morono Y."/>
            <person name="Uchiyama I."/>
            <person name="Ito T."/>
            <person name="Fujiyama A."/>
            <person name="Inagaki F."/>
            <person name="Takami H."/>
        </authorList>
    </citation>
    <scope>NUCLEOTIDE SEQUENCE</scope>
    <source>
        <strain evidence="1">Expedition CK06-06</strain>
    </source>
</reference>
<proteinExistence type="predicted"/>
<dbReference type="EMBL" id="BARS01056722">
    <property type="protein sequence ID" value="GAG45164.1"/>
    <property type="molecule type" value="Genomic_DNA"/>
</dbReference>
<dbReference type="AlphaFoldDB" id="X0XPS4"/>